<sequence>MASKPKVKTQKKSGKEISKTRKSKLDKKYVYYFGDGKAEGTGQMKDLLGGKGAGLAEMTNLGIPVPSGFTITTEACREYFKLGKKFPKGMWEEVLKNLKKVEKSMGCKFGDAKNPLLVSVRSGAKFSMPGMMDTVLNLGLNDETLKGLINKTKNERFAYDTYRRFITMFGSIVTDIDRKKFEDLLDDLKEKKGVKLDTELDAEDFKSIVEKYKELYKKETGKDFPSDPYEQLKMAIKAVFDSWYGDRAVTYRRLHGIPDDLGTACNIVAMVFGNMGENSGTGVGFTRDPSTGEKKFFAEFLPNAQGEDVVAGIRTPLKIEELKKRMPKVYSQLEKICNKLERHYKDMLDIEFTIQEGKLYMLQTRVGKRTARAAIKIAVDMVKEKLIDKKTALLRIEPEQLNQLLHPTIDPKAEVKVIAKGLPASPGAAVGKVVFSAQDAEEWANKGEKVILVRNETSPEDIGGMAVAQGILTARGGMTSHAAVVGRGMGKCCVVGCGAINIHEDEKYFTVGDITVREGDFITLNGTTGEVILGQAPLVMPALPEEFYILMKWSEELSKLKVRANADTPKDARVAREFGAVGIGLCRTEHMFFDPERIKAFREMILSDSIEQRRKALEKIKPYQKEDFIGIFKEMKGLPVTIRLLDPPLHEFLPKTEEEIEVLSKEMGVSTKKIKAKIKALEEFNPMLGHRGCRLGITYPEIYEMQVRAIMEAACELAKKKIKVIPEIMIPLVAHVNELKMMKDLTVRTAEDVMKQYKVKIDYKVGTMIELARAAITADQIAQEAEFFSFGTNDLTQSVYGLSRDDAGKFLPFYIEHKLIEEDPFISIDTEGVGQIMEIAVKKGRKTNKNLKLGICGEHGGDPKSIEFCHKIGLDYVSCSPYRVPIAKLAAAHAKLKTEGAELVRSTV</sequence>
<dbReference type="PANTHER" id="PTHR22931:SF9">
    <property type="entry name" value="PYRUVATE, PHOSPHATE DIKINASE 1, CHLOROPLASTIC"/>
    <property type="match status" value="1"/>
</dbReference>
<keyword evidence="21" id="KW-1185">Reference proteome</keyword>
<name>A0A0U9HLX9_9BACT</name>
<comment type="similarity">
    <text evidence="3 12">Belongs to the PEP-utilizing enzyme family.</text>
</comment>
<dbReference type="InterPro" id="IPR013815">
    <property type="entry name" value="ATP_grasp_subdomain_1"/>
</dbReference>
<dbReference type="GO" id="GO:0046872">
    <property type="term" value="F:metal ion binding"/>
    <property type="evidence" value="ECO:0007669"/>
    <property type="project" value="UniProtKB-UniRule"/>
</dbReference>
<dbReference type="PIRSF" id="PIRSF000853">
    <property type="entry name" value="PPDK"/>
    <property type="match status" value="1"/>
</dbReference>
<dbReference type="Pfam" id="PF00391">
    <property type="entry name" value="PEP-utilizers"/>
    <property type="match status" value="1"/>
</dbReference>
<feature type="domain" description="PEP-utilising enzyme mobile" evidence="17">
    <location>
        <begin position="448"/>
        <end position="529"/>
    </location>
</feature>
<keyword evidence="20" id="KW-0670">Pyruvate</keyword>
<dbReference type="AlphaFoldDB" id="A0A0U9HLX9"/>
<comment type="catalytic activity">
    <reaction evidence="12">
        <text>pyruvate + phosphate + ATP = phosphoenolpyruvate + AMP + diphosphate + H(+)</text>
        <dbReference type="Rhea" id="RHEA:10756"/>
        <dbReference type="ChEBI" id="CHEBI:15361"/>
        <dbReference type="ChEBI" id="CHEBI:15378"/>
        <dbReference type="ChEBI" id="CHEBI:30616"/>
        <dbReference type="ChEBI" id="CHEBI:33019"/>
        <dbReference type="ChEBI" id="CHEBI:43474"/>
        <dbReference type="ChEBI" id="CHEBI:58702"/>
        <dbReference type="ChEBI" id="CHEBI:456215"/>
        <dbReference type="EC" id="2.7.9.1"/>
    </reaction>
</comment>
<feature type="compositionally biased region" description="Basic residues" evidence="16">
    <location>
        <begin position="1"/>
        <end position="12"/>
    </location>
</feature>
<evidence type="ECO:0000256" key="7">
    <source>
        <dbReference type="ARBA" id="ARBA00022723"/>
    </source>
</evidence>
<dbReference type="InterPro" id="IPR002192">
    <property type="entry name" value="PPDK_AMP/ATP-bd"/>
</dbReference>
<dbReference type="SUPFAM" id="SSF51621">
    <property type="entry name" value="Phosphoenolpyruvate/pyruvate domain"/>
    <property type="match status" value="1"/>
</dbReference>
<evidence type="ECO:0000256" key="16">
    <source>
        <dbReference type="SAM" id="MobiDB-lite"/>
    </source>
</evidence>
<evidence type="ECO:0000259" key="18">
    <source>
        <dbReference type="Pfam" id="PF01326"/>
    </source>
</evidence>
<accession>A0A0U9HLX9</accession>
<dbReference type="EC" id="2.7.9.1" evidence="4 12"/>
<dbReference type="GO" id="GO:0005524">
    <property type="term" value="F:ATP binding"/>
    <property type="evidence" value="ECO:0007669"/>
    <property type="project" value="UniProtKB-UniRule"/>
</dbReference>
<feature type="binding site" evidence="15">
    <location>
        <position position="794"/>
    </location>
    <ligand>
        <name>Mg(2+)</name>
        <dbReference type="ChEBI" id="CHEBI:18420"/>
    </ligand>
</feature>
<gene>
    <name evidence="20" type="ORF">TAGGR_1299</name>
</gene>
<dbReference type="Gene3D" id="3.50.30.10">
    <property type="entry name" value="Phosphohistidine domain"/>
    <property type="match status" value="1"/>
</dbReference>
<keyword evidence="10" id="KW-0067">ATP-binding</keyword>
<feature type="binding site" evidence="14">
    <location>
        <position position="587"/>
    </location>
    <ligand>
        <name>substrate</name>
    </ligand>
</feature>
<evidence type="ECO:0000256" key="4">
    <source>
        <dbReference type="ARBA" id="ARBA00011994"/>
    </source>
</evidence>
<feature type="binding site" evidence="15">
    <location>
        <position position="770"/>
    </location>
    <ligand>
        <name>Mg(2+)</name>
        <dbReference type="ChEBI" id="CHEBI:18420"/>
    </ligand>
</feature>
<evidence type="ECO:0000256" key="12">
    <source>
        <dbReference type="PIRNR" id="PIRNR000853"/>
    </source>
</evidence>
<evidence type="ECO:0000259" key="17">
    <source>
        <dbReference type="Pfam" id="PF00391"/>
    </source>
</evidence>
<feature type="domain" description="Pyruvate phosphate dikinase AMP/ATP-binding" evidence="18">
    <location>
        <begin position="46"/>
        <end position="81"/>
    </location>
</feature>
<dbReference type="Gene3D" id="1.10.189.10">
    <property type="entry name" value="Pyruvate Phosphate Dikinase, domain 2"/>
    <property type="match status" value="1"/>
</dbReference>
<dbReference type="Gene3D" id="1.20.80.30">
    <property type="match status" value="1"/>
</dbReference>
<dbReference type="Pfam" id="PF02896">
    <property type="entry name" value="PEP-utilizers_C"/>
    <property type="match status" value="1"/>
</dbReference>
<feature type="binding site" evidence="14">
    <location>
        <position position="643"/>
    </location>
    <ligand>
        <name>substrate</name>
    </ligand>
</feature>
<comment type="cofactor">
    <cofactor evidence="1 12 15">
        <name>Mg(2+)</name>
        <dbReference type="ChEBI" id="CHEBI:18420"/>
    </cofactor>
</comment>
<feature type="domain" description="Pyruvate phosphate dikinase AMP/ATP-binding" evidence="18">
    <location>
        <begin position="90"/>
        <end position="321"/>
    </location>
</feature>
<dbReference type="Pfam" id="PF01326">
    <property type="entry name" value="PPDK_N"/>
    <property type="match status" value="3"/>
</dbReference>
<evidence type="ECO:0000256" key="9">
    <source>
        <dbReference type="ARBA" id="ARBA00022777"/>
    </source>
</evidence>
<evidence type="ECO:0000259" key="19">
    <source>
        <dbReference type="Pfam" id="PF02896"/>
    </source>
</evidence>
<evidence type="ECO:0000313" key="21">
    <source>
        <dbReference type="Proteomes" id="UP000054976"/>
    </source>
</evidence>
<keyword evidence="9 20" id="KW-0418">Kinase</keyword>
<dbReference type="NCBIfam" id="TIGR01828">
    <property type="entry name" value="pyru_phos_dikin"/>
    <property type="match status" value="1"/>
</dbReference>
<keyword evidence="8" id="KW-0547">Nucleotide-binding</keyword>
<dbReference type="SUPFAM" id="SSF52009">
    <property type="entry name" value="Phosphohistidine domain"/>
    <property type="match status" value="1"/>
</dbReference>
<dbReference type="InterPro" id="IPR010121">
    <property type="entry name" value="Pyruvate_phosphate_dikinase"/>
</dbReference>
<dbReference type="GO" id="GO:0016301">
    <property type="term" value="F:kinase activity"/>
    <property type="evidence" value="ECO:0007669"/>
    <property type="project" value="UniProtKB-UniRule"/>
</dbReference>
<feature type="binding site" evidence="14">
    <location>
        <position position="794"/>
    </location>
    <ligand>
        <name>substrate</name>
    </ligand>
</feature>
<dbReference type="NCBIfam" id="NF004531">
    <property type="entry name" value="PRK05878.1"/>
    <property type="match status" value="1"/>
</dbReference>
<dbReference type="EMBL" id="BCNO01000001">
    <property type="protein sequence ID" value="GAQ94126.1"/>
    <property type="molecule type" value="Genomic_DNA"/>
</dbReference>
<dbReference type="RefSeq" id="WP_082673518.1">
    <property type="nucleotide sequence ID" value="NZ_BCNO01000001.1"/>
</dbReference>
<evidence type="ECO:0000256" key="14">
    <source>
        <dbReference type="PIRSR" id="PIRSR000853-2"/>
    </source>
</evidence>
<comment type="caution">
    <text evidence="20">The sequence shown here is derived from an EMBL/GenBank/DDBJ whole genome shotgun (WGS) entry which is preliminary data.</text>
</comment>
<protein>
    <recommendedName>
        <fullName evidence="5 12">Pyruvate, phosphate dikinase</fullName>
        <ecNumber evidence="4 12">2.7.9.1</ecNumber>
    </recommendedName>
</protein>
<dbReference type="Gene3D" id="3.20.20.60">
    <property type="entry name" value="Phosphoenolpyruvate-binding domains"/>
    <property type="match status" value="1"/>
</dbReference>
<feature type="region of interest" description="Disordered" evidence="16">
    <location>
        <begin position="1"/>
        <end position="21"/>
    </location>
</feature>
<dbReference type="InterPro" id="IPR040442">
    <property type="entry name" value="Pyrv_kinase-like_dom_sf"/>
</dbReference>
<evidence type="ECO:0000256" key="11">
    <source>
        <dbReference type="ARBA" id="ARBA00022842"/>
    </source>
</evidence>
<evidence type="ECO:0000256" key="3">
    <source>
        <dbReference type="ARBA" id="ARBA00007837"/>
    </source>
</evidence>
<dbReference type="InterPro" id="IPR036637">
    <property type="entry name" value="Phosphohistidine_dom_sf"/>
</dbReference>
<reference evidence="21" key="1">
    <citation type="submission" date="2016-01" db="EMBL/GenBank/DDBJ databases">
        <title>Draft genome sequence of Thermodesulfovibrio aggregans strain TGE-P1.</title>
        <authorList>
            <person name="Sekiguchi Y."/>
            <person name="Ohashi A."/>
            <person name="Matsuura N."/>
            <person name="Tourlousse M.D."/>
        </authorList>
    </citation>
    <scope>NUCLEOTIDE SEQUENCE [LARGE SCALE GENOMIC DNA]</scope>
    <source>
        <strain evidence="21">TGE-P1</strain>
    </source>
</reference>
<evidence type="ECO:0000256" key="2">
    <source>
        <dbReference type="ARBA" id="ARBA00003144"/>
    </source>
</evidence>
<evidence type="ECO:0000256" key="15">
    <source>
        <dbReference type="PIRSR" id="PIRSR000853-3"/>
    </source>
</evidence>
<feature type="binding site" evidence="14">
    <location>
        <position position="791"/>
    </location>
    <ligand>
        <name>substrate</name>
    </ligand>
</feature>
<evidence type="ECO:0000256" key="8">
    <source>
        <dbReference type="ARBA" id="ARBA00022741"/>
    </source>
</evidence>
<evidence type="ECO:0000256" key="13">
    <source>
        <dbReference type="PIRSR" id="PIRSR000853-1"/>
    </source>
</evidence>
<proteinExistence type="inferred from homology"/>
<dbReference type="Gene3D" id="3.30.1490.20">
    <property type="entry name" value="ATP-grasp fold, A domain"/>
    <property type="match status" value="1"/>
</dbReference>
<feature type="active site" description="Tele-phosphohistidine intermediate" evidence="13">
    <location>
        <position position="481"/>
    </location>
</feature>
<comment type="function">
    <text evidence="2">Catalyzes the reversible phosphorylation of pyruvate and phosphate.</text>
</comment>
<dbReference type="GO" id="GO:0050242">
    <property type="term" value="F:pyruvate, phosphate dikinase activity"/>
    <property type="evidence" value="ECO:0007669"/>
    <property type="project" value="UniProtKB-UniRule"/>
</dbReference>
<feature type="binding site" evidence="14">
    <location>
        <position position="793"/>
    </location>
    <ligand>
        <name>substrate</name>
    </ligand>
</feature>
<dbReference type="InterPro" id="IPR008279">
    <property type="entry name" value="PEP-util_enz_mobile_dom"/>
</dbReference>
<feature type="binding site" evidence="14">
    <location>
        <position position="792"/>
    </location>
    <ligand>
        <name>substrate</name>
    </ligand>
</feature>
<feature type="active site" description="Proton donor" evidence="13">
    <location>
        <position position="856"/>
    </location>
</feature>
<dbReference type="PANTHER" id="PTHR22931">
    <property type="entry name" value="PHOSPHOENOLPYRUVATE DIKINASE-RELATED"/>
    <property type="match status" value="1"/>
</dbReference>
<dbReference type="InterPro" id="IPR000121">
    <property type="entry name" value="PEP_util_C"/>
</dbReference>
<evidence type="ECO:0000256" key="6">
    <source>
        <dbReference type="ARBA" id="ARBA00022679"/>
    </source>
</evidence>
<keyword evidence="11 15" id="KW-0460">Magnesium</keyword>
<dbReference type="Gene3D" id="3.30.470.20">
    <property type="entry name" value="ATP-grasp fold, B domain"/>
    <property type="match status" value="1"/>
</dbReference>
<evidence type="ECO:0000313" key="20">
    <source>
        <dbReference type="EMBL" id="GAQ94126.1"/>
    </source>
</evidence>
<evidence type="ECO:0000256" key="5">
    <source>
        <dbReference type="ARBA" id="ARBA00020138"/>
    </source>
</evidence>
<dbReference type="InterPro" id="IPR015813">
    <property type="entry name" value="Pyrv/PenolPyrv_kinase-like_dom"/>
</dbReference>
<feature type="domain" description="Pyruvate phosphate dikinase AMP/ATP-binding" evidence="18">
    <location>
        <begin position="331"/>
        <end position="385"/>
    </location>
</feature>
<evidence type="ECO:0000256" key="10">
    <source>
        <dbReference type="ARBA" id="ARBA00022840"/>
    </source>
</evidence>
<keyword evidence="6" id="KW-0808">Transferase</keyword>
<keyword evidence="7 15" id="KW-0479">Metal-binding</keyword>
<dbReference type="STRING" id="86166.TAGGR_1299"/>
<feature type="binding site" evidence="14">
    <location>
        <position position="770"/>
    </location>
    <ligand>
        <name>substrate</name>
    </ligand>
</feature>
<feature type="domain" description="PEP-utilising enzyme C-terminal" evidence="19">
    <location>
        <begin position="550"/>
        <end position="895"/>
    </location>
</feature>
<dbReference type="Proteomes" id="UP000054976">
    <property type="component" value="Unassembled WGS sequence"/>
</dbReference>
<evidence type="ECO:0000256" key="1">
    <source>
        <dbReference type="ARBA" id="ARBA00001946"/>
    </source>
</evidence>
<organism evidence="20 21">
    <name type="scientific">Thermodesulfovibrio aggregans</name>
    <dbReference type="NCBI Taxonomy" id="86166"/>
    <lineage>
        <taxon>Bacteria</taxon>
        <taxon>Pseudomonadati</taxon>
        <taxon>Nitrospirota</taxon>
        <taxon>Thermodesulfovibrionia</taxon>
        <taxon>Thermodesulfovibrionales</taxon>
        <taxon>Thermodesulfovibrionaceae</taxon>
        <taxon>Thermodesulfovibrio</taxon>
    </lineage>
</organism>
<dbReference type="SUPFAM" id="SSF56059">
    <property type="entry name" value="Glutathione synthetase ATP-binding domain-like"/>
    <property type="match status" value="1"/>
</dbReference>